<evidence type="ECO:0000256" key="1">
    <source>
        <dbReference type="SAM" id="Coils"/>
    </source>
</evidence>
<dbReference type="Proteomes" id="UP000199403">
    <property type="component" value="Unassembled WGS sequence"/>
</dbReference>
<organism evidence="2 3">
    <name type="scientific">Cyclobacterium xiamenense</name>
    <dbReference type="NCBI Taxonomy" id="1297121"/>
    <lineage>
        <taxon>Bacteria</taxon>
        <taxon>Pseudomonadati</taxon>
        <taxon>Bacteroidota</taxon>
        <taxon>Cytophagia</taxon>
        <taxon>Cytophagales</taxon>
        <taxon>Cyclobacteriaceae</taxon>
        <taxon>Cyclobacterium</taxon>
    </lineage>
</organism>
<proteinExistence type="predicted"/>
<keyword evidence="3" id="KW-1185">Reference proteome</keyword>
<accession>A0A1H7AWD7</accession>
<dbReference type="InterPro" id="IPR007139">
    <property type="entry name" value="DUF349"/>
</dbReference>
<evidence type="ECO:0000313" key="2">
    <source>
        <dbReference type="EMBL" id="SEJ68207.1"/>
    </source>
</evidence>
<dbReference type="OrthoDB" id="977295at2"/>
<feature type="coiled-coil region" evidence="1">
    <location>
        <begin position="91"/>
        <end position="122"/>
    </location>
</feature>
<dbReference type="STRING" id="1416801.SAMN05192553_10869"/>
<dbReference type="Pfam" id="PF03993">
    <property type="entry name" value="DUF349"/>
    <property type="match status" value="2"/>
</dbReference>
<gene>
    <name evidence="2" type="ORF">SAMN05192553_10869</name>
</gene>
<name>A0A1H7AWD7_9BACT</name>
<dbReference type="AlphaFoldDB" id="A0A1H7AWD7"/>
<protein>
    <recommendedName>
        <fullName evidence="4">DUF349 domain-containing protein</fullName>
    </recommendedName>
</protein>
<keyword evidence="1" id="KW-0175">Coiled coil</keyword>
<evidence type="ECO:0008006" key="4">
    <source>
        <dbReference type="Google" id="ProtNLM"/>
    </source>
</evidence>
<dbReference type="EMBL" id="FNZH01000008">
    <property type="protein sequence ID" value="SEJ68207.1"/>
    <property type="molecule type" value="Genomic_DNA"/>
</dbReference>
<evidence type="ECO:0000313" key="3">
    <source>
        <dbReference type="Proteomes" id="UP000199403"/>
    </source>
</evidence>
<reference evidence="3" key="1">
    <citation type="submission" date="2016-10" db="EMBL/GenBank/DDBJ databases">
        <authorList>
            <person name="Varghese N."/>
            <person name="Submissions S."/>
        </authorList>
    </citation>
    <scope>NUCLEOTIDE SEQUENCE [LARGE SCALE GENOMIC DNA]</scope>
    <source>
        <strain evidence="3">IBRC-M 10761</strain>
    </source>
</reference>
<sequence>MTDHPYGYIKDGKIYLKGFLGQEDRIIGEVKEDEASTIRYFEDRFETVKTKVEKLKQDIQENQNKGSFLMKLIHLKNALMHYDGLGDFPALIQELEEQEAYLEEIIQANREKNLEIKKALIEEADAIKNSTDWKEASEAFKELKLKWLKTGPVDKEIQDEIEGQFQAILDVFYSNRKNYFDGLALQAEQNIKVYESLLEQAREAHDLPDAKTAFEISKKIQKQWKASGRVPAAKRQPIWDEFSKLNNRIFSRYRRMSQNAPRLSPGLMIKKIEKLAEEMKLLSKGAVDDSKLAQAKRLQAEWKKLPPKKPRNAQQSIGAFVFFSEIVFEKSFLDKLCHSKYPGFDEKDPSEQVVIKSGLLKDLIARDQRELNTVRENTDNFRTQEDDFDHMMRRKIAAHKRKVDVKNHILKELTNN</sequence>
<dbReference type="RefSeq" id="WP_092177795.1">
    <property type="nucleotide sequence ID" value="NZ_FNZH01000008.1"/>
</dbReference>